<evidence type="ECO:0000256" key="2">
    <source>
        <dbReference type="ARBA" id="ARBA00000711"/>
    </source>
</evidence>
<keyword evidence="11 21" id="KW-0808">Transferase</keyword>
<dbReference type="CDD" id="cd00544">
    <property type="entry name" value="CobU"/>
    <property type="match status" value="1"/>
</dbReference>
<dbReference type="GO" id="GO:0043752">
    <property type="term" value="F:adenosylcobinamide kinase activity"/>
    <property type="evidence" value="ECO:0007669"/>
    <property type="project" value="UniProtKB-EC"/>
</dbReference>
<comment type="caution">
    <text evidence="21">The sequence shown here is derived from an EMBL/GenBank/DDBJ whole genome shotgun (WGS) entry which is preliminary data.</text>
</comment>
<dbReference type="SUPFAM" id="SSF52540">
    <property type="entry name" value="P-loop containing nucleoside triphosphate hydrolases"/>
    <property type="match status" value="1"/>
</dbReference>
<dbReference type="NCBIfam" id="NF004469">
    <property type="entry name" value="PRK05800.1"/>
    <property type="match status" value="1"/>
</dbReference>
<comment type="pathway">
    <text evidence="6">Cofactor biosynthesis; adenosylcobalamin biosynthesis; adenosylcobalamin from cob(II)yrinate a,c-diamide: step 5/7.</text>
</comment>
<evidence type="ECO:0000256" key="1">
    <source>
        <dbReference type="ARBA" id="ARBA00000312"/>
    </source>
</evidence>
<comment type="catalytic activity">
    <reaction evidence="3">
        <text>adenosylcob(III)inamide + GTP = adenosylcob(III)inamide phosphate + GDP + H(+)</text>
        <dbReference type="Rhea" id="RHEA:15765"/>
        <dbReference type="ChEBI" id="CHEBI:2480"/>
        <dbReference type="ChEBI" id="CHEBI:15378"/>
        <dbReference type="ChEBI" id="CHEBI:37565"/>
        <dbReference type="ChEBI" id="CHEBI:58189"/>
        <dbReference type="ChEBI" id="CHEBI:58502"/>
        <dbReference type="EC" id="2.7.1.156"/>
    </reaction>
</comment>
<comment type="catalytic activity">
    <reaction evidence="2">
        <text>adenosylcob(III)inamide phosphate + GTP + H(+) = adenosylcob(III)inamide-GDP + diphosphate</text>
        <dbReference type="Rhea" id="RHEA:22712"/>
        <dbReference type="ChEBI" id="CHEBI:15378"/>
        <dbReference type="ChEBI" id="CHEBI:33019"/>
        <dbReference type="ChEBI" id="CHEBI:37565"/>
        <dbReference type="ChEBI" id="CHEBI:58502"/>
        <dbReference type="ChEBI" id="CHEBI:60487"/>
        <dbReference type="EC" id="2.7.7.62"/>
    </reaction>
</comment>
<dbReference type="Proteomes" id="UP000288028">
    <property type="component" value="Unassembled WGS sequence"/>
</dbReference>
<evidence type="ECO:0000313" key="20">
    <source>
        <dbReference type="EMBL" id="MDT2832566.1"/>
    </source>
</evidence>
<reference evidence="21 22" key="1">
    <citation type="submission" date="2017-05" db="EMBL/GenBank/DDBJ databases">
        <title>Vagococcus spp. assemblies.</title>
        <authorList>
            <person name="Gulvik C.A."/>
        </authorList>
    </citation>
    <scope>NUCLEOTIDE SEQUENCE [LARGE SCALE GENOMIC DNA]</scope>
    <source>
        <strain evidence="21 22">SS1714</strain>
    </source>
</reference>
<reference evidence="20" key="2">
    <citation type="submission" date="2023-03" db="EMBL/GenBank/DDBJ databases">
        <authorList>
            <person name="Shen W."/>
            <person name="Cai J."/>
        </authorList>
    </citation>
    <scope>NUCLEOTIDE SEQUENCE</scope>
    <source>
        <strain evidence="20">P96-3</strain>
    </source>
</reference>
<evidence type="ECO:0000256" key="10">
    <source>
        <dbReference type="ARBA" id="ARBA00022573"/>
    </source>
</evidence>
<feature type="binding site" evidence="19">
    <location>
        <position position="63"/>
    </location>
    <ligand>
        <name>GTP</name>
        <dbReference type="ChEBI" id="CHEBI:37565"/>
    </ligand>
</feature>
<evidence type="ECO:0000256" key="4">
    <source>
        <dbReference type="ARBA" id="ARBA00003889"/>
    </source>
</evidence>
<feature type="binding site" evidence="19">
    <location>
        <position position="84"/>
    </location>
    <ligand>
        <name>GTP</name>
        <dbReference type="ChEBI" id="CHEBI:37565"/>
    </ligand>
</feature>
<sequence>MGKIILVTGGARSGKSTFAENLLKEEPSVCYLATSIVQPGDTEMADRVKKHQEQRSKKWVTEERFRDVGQFLSEHHQYKGYLLDCATLLSINYFYSLMVDEYGEDYALIDEKIAGFTEDEKNKIEAKIMVEWHKIIENARKLSGDLIIVSNEVGLGIVPENPFTRWFRDIYGRVNQYLGKESDEVYLVVAGIPLEIKK</sequence>
<gene>
    <name evidence="20" type="primary">cobU</name>
    <name evidence="21" type="ORF">CBF28_03785</name>
    <name evidence="20" type="ORF">P7H70_00750</name>
</gene>
<dbReference type="EC" id="2.7.7.62" evidence="9"/>
<comment type="catalytic activity">
    <reaction evidence="1">
        <text>adenosylcob(III)inamide + ATP = adenosylcob(III)inamide phosphate + ADP + H(+)</text>
        <dbReference type="Rhea" id="RHEA:15769"/>
        <dbReference type="ChEBI" id="CHEBI:2480"/>
        <dbReference type="ChEBI" id="CHEBI:15378"/>
        <dbReference type="ChEBI" id="CHEBI:30616"/>
        <dbReference type="ChEBI" id="CHEBI:58502"/>
        <dbReference type="ChEBI" id="CHEBI:456216"/>
        <dbReference type="EC" id="2.7.1.156"/>
    </reaction>
</comment>
<evidence type="ECO:0000256" key="7">
    <source>
        <dbReference type="ARBA" id="ARBA00007490"/>
    </source>
</evidence>
<proteinExistence type="inferred from homology"/>
<dbReference type="PIRSF" id="PIRSF006135">
    <property type="entry name" value="CobU"/>
    <property type="match status" value="1"/>
</dbReference>
<comment type="function">
    <text evidence="4">Catalyzes ATP-dependent phosphorylation of adenosylcobinamide and addition of GMP to adenosylcobinamide phosphate.</text>
</comment>
<comment type="similarity">
    <text evidence="7">Belongs to the CobU/CobP family.</text>
</comment>
<dbReference type="GO" id="GO:0008820">
    <property type="term" value="F:cobinamide phosphate guanylyltransferase activity"/>
    <property type="evidence" value="ECO:0007669"/>
    <property type="project" value="UniProtKB-EC"/>
</dbReference>
<organism evidence="21 22">
    <name type="scientific">Vagococcus carniphilus</name>
    <dbReference type="NCBI Taxonomy" id="218144"/>
    <lineage>
        <taxon>Bacteria</taxon>
        <taxon>Bacillati</taxon>
        <taxon>Bacillota</taxon>
        <taxon>Bacilli</taxon>
        <taxon>Lactobacillales</taxon>
        <taxon>Enterococcaceae</taxon>
        <taxon>Vagococcus</taxon>
    </lineage>
</organism>
<evidence type="ECO:0000313" key="21">
    <source>
        <dbReference type="EMBL" id="RSU16081.1"/>
    </source>
</evidence>
<dbReference type="GO" id="GO:0005525">
    <property type="term" value="F:GTP binding"/>
    <property type="evidence" value="ECO:0007669"/>
    <property type="project" value="UniProtKB-KW"/>
</dbReference>
<keyword evidence="13 21" id="KW-0418">Kinase</keyword>
<dbReference type="EC" id="2.7.1.156" evidence="8"/>
<evidence type="ECO:0000256" key="14">
    <source>
        <dbReference type="ARBA" id="ARBA00022840"/>
    </source>
</evidence>
<keyword evidence="14" id="KW-0067">ATP-binding</keyword>
<evidence type="ECO:0000256" key="8">
    <source>
        <dbReference type="ARBA" id="ARBA00012016"/>
    </source>
</evidence>
<feature type="binding site" evidence="19">
    <location>
        <begin position="9"/>
        <end position="16"/>
    </location>
    <ligand>
        <name>GTP</name>
        <dbReference type="ChEBI" id="CHEBI:37565"/>
    </ligand>
</feature>
<evidence type="ECO:0000256" key="15">
    <source>
        <dbReference type="ARBA" id="ARBA00023134"/>
    </source>
</evidence>
<evidence type="ECO:0000256" key="13">
    <source>
        <dbReference type="ARBA" id="ARBA00022777"/>
    </source>
</evidence>
<name>A0A430B6Y1_9ENTE</name>
<evidence type="ECO:0000256" key="3">
    <source>
        <dbReference type="ARBA" id="ARBA00001522"/>
    </source>
</evidence>
<dbReference type="UniPathway" id="UPA00148">
    <property type="reaction ID" value="UER00236"/>
</dbReference>
<evidence type="ECO:0000256" key="11">
    <source>
        <dbReference type="ARBA" id="ARBA00022679"/>
    </source>
</evidence>
<keyword evidence="22" id="KW-1185">Reference proteome</keyword>
<dbReference type="AlphaFoldDB" id="A0A430B6Y1"/>
<dbReference type="EMBL" id="JARQBZ010000001">
    <property type="protein sequence ID" value="MDT2832566.1"/>
    <property type="molecule type" value="Genomic_DNA"/>
</dbReference>
<evidence type="ECO:0000256" key="12">
    <source>
        <dbReference type="ARBA" id="ARBA00022741"/>
    </source>
</evidence>
<dbReference type="Gene3D" id="3.40.50.300">
    <property type="entry name" value="P-loop containing nucleotide triphosphate hydrolases"/>
    <property type="match status" value="1"/>
</dbReference>
<accession>A0A430B6Y1</accession>
<dbReference type="GeneID" id="95581422"/>
<protein>
    <recommendedName>
        <fullName evidence="16">Adenosylcobinamide kinase</fullName>
        <ecNumber evidence="8">2.7.1.156</ecNumber>
        <ecNumber evidence="9">2.7.7.62</ecNumber>
    </recommendedName>
    <alternativeName>
        <fullName evidence="17">Adenosylcobinamide-phosphate guanylyltransferase</fullName>
    </alternativeName>
</protein>
<evidence type="ECO:0000256" key="9">
    <source>
        <dbReference type="ARBA" id="ARBA00012523"/>
    </source>
</evidence>
<dbReference type="GO" id="GO:0009236">
    <property type="term" value="P:cobalamin biosynthetic process"/>
    <property type="evidence" value="ECO:0007669"/>
    <property type="project" value="UniProtKB-UniPathway"/>
</dbReference>
<comment type="pathway">
    <text evidence="5">Cofactor biosynthesis; adenosylcobalamin biosynthesis; adenosylcobalamin from cob(II)yrinate a,c-diamide: step 6/7.</text>
</comment>
<keyword evidence="10" id="KW-0169">Cobalamin biosynthesis</keyword>
<evidence type="ECO:0000256" key="5">
    <source>
        <dbReference type="ARBA" id="ARBA00004692"/>
    </source>
</evidence>
<evidence type="ECO:0000256" key="19">
    <source>
        <dbReference type="PIRSR" id="PIRSR006135-2"/>
    </source>
</evidence>
<dbReference type="PANTHER" id="PTHR34848:SF1">
    <property type="entry name" value="BIFUNCTIONAL ADENOSYLCOBALAMIN BIOSYNTHESIS PROTEIN COBU"/>
    <property type="match status" value="1"/>
</dbReference>
<dbReference type="InterPro" id="IPR027417">
    <property type="entry name" value="P-loop_NTPase"/>
</dbReference>
<dbReference type="RefSeq" id="WP_126792118.1">
    <property type="nucleotide sequence ID" value="NZ_CP060720.1"/>
</dbReference>
<dbReference type="Proteomes" id="UP001268577">
    <property type="component" value="Unassembled WGS sequence"/>
</dbReference>
<evidence type="ECO:0000256" key="17">
    <source>
        <dbReference type="ARBA" id="ARBA00030571"/>
    </source>
</evidence>
<dbReference type="Pfam" id="PF02283">
    <property type="entry name" value="CobU"/>
    <property type="match status" value="1"/>
</dbReference>
<evidence type="ECO:0000256" key="16">
    <source>
        <dbReference type="ARBA" id="ARBA00029570"/>
    </source>
</evidence>
<keyword evidence="21" id="KW-0548">Nucleotidyltransferase</keyword>
<dbReference type="OrthoDB" id="9799422at2"/>
<dbReference type="InterPro" id="IPR003203">
    <property type="entry name" value="CobU/CobP"/>
</dbReference>
<evidence type="ECO:0000256" key="6">
    <source>
        <dbReference type="ARBA" id="ARBA00005159"/>
    </source>
</evidence>
<evidence type="ECO:0000256" key="18">
    <source>
        <dbReference type="PIRSR" id="PIRSR006135-1"/>
    </source>
</evidence>
<evidence type="ECO:0000313" key="22">
    <source>
        <dbReference type="Proteomes" id="UP000288028"/>
    </source>
</evidence>
<keyword evidence="15 19" id="KW-0342">GTP-binding</keyword>
<feature type="active site" description="GMP-histidine intermediate" evidence="18">
    <location>
        <position position="51"/>
    </location>
</feature>
<dbReference type="GO" id="GO:0005524">
    <property type="term" value="F:ATP binding"/>
    <property type="evidence" value="ECO:0007669"/>
    <property type="project" value="UniProtKB-KW"/>
</dbReference>
<feature type="binding site" evidence="19">
    <location>
        <begin position="33"/>
        <end position="35"/>
    </location>
    <ligand>
        <name>GTP</name>
        <dbReference type="ChEBI" id="CHEBI:37565"/>
    </ligand>
</feature>
<dbReference type="PANTHER" id="PTHR34848">
    <property type="match status" value="1"/>
</dbReference>
<keyword evidence="12 19" id="KW-0547">Nucleotide-binding</keyword>
<dbReference type="EMBL" id="NGKB01000003">
    <property type="protein sequence ID" value="RSU16081.1"/>
    <property type="molecule type" value="Genomic_DNA"/>
</dbReference>